<dbReference type="InterPro" id="IPR002110">
    <property type="entry name" value="Ankyrin_rpt"/>
</dbReference>
<feature type="repeat" description="ANK" evidence="3">
    <location>
        <begin position="505"/>
        <end position="537"/>
    </location>
</feature>
<dbReference type="PROSITE" id="PS50297">
    <property type="entry name" value="ANK_REP_REGION"/>
    <property type="match status" value="10"/>
</dbReference>
<dbReference type="PROSITE" id="PS50175">
    <property type="entry name" value="ASP_PROT_RETROV"/>
    <property type="match status" value="1"/>
</dbReference>
<dbReference type="Pfam" id="PF12796">
    <property type="entry name" value="Ank_2"/>
    <property type="match status" value="5"/>
</dbReference>
<dbReference type="HOGENOM" id="CLU_298601_0_0_1"/>
<dbReference type="PROSITE" id="PS50088">
    <property type="entry name" value="ANK_REPEAT"/>
    <property type="match status" value="10"/>
</dbReference>
<dbReference type="SMART" id="SM00248">
    <property type="entry name" value="ANK"/>
    <property type="match status" value="15"/>
</dbReference>
<dbReference type="PANTHER" id="PTHR24198:SF165">
    <property type="entry name" value="ANKYRIN REPEAT-CONTAINING PROTEIN-RELATED"/>
    <property type="match status" value="1"/>
</dbReference>
<dbReference type="GO" id="GO:0006508">
    <property type="term" value="P:proteolysis"/>
    <property type="evidence" value="ECO:0007669"/>
    <property type="project" value="InterPro"/>
</dbReference>
<keyword evidence="1" id="KW-0677">Repeat</keyword>
<feature type="region of interest" description="Disordered" evidence="4">
    <location>
        <begin position="926"/>
        <end position="1006"/>
    </location>
</feature>
<evidence type="ECO:0000256" key="3">
    <source>
        <dbReference type="PROSITE-ProRule" id="PRU00023"/>
    </source>
</evidence>
<dbReference type="InterPro" id="IPR001995">
    <property type="entry name" value="Peptidase_A2_cat"/>
</dbReference>
<evidence type="ECO:0000313" key="6">
    <source>
        <dbReference type="EMBL" id="EKJ72037.1"/>
    </source>
</evidence>
<proteinExistence type="predicted"/>
<feature type="repeat" description="ANK" evidence="3">
    <location>
        <begin position="607"/>
        <end position="639"/>
    </location>
</feature>
<feature type="repeat" description="ANK" evidence="3">
    <location>
        <begin position="25"/>
        <end position="57"/>
    </location>
</feature>
<gene>
    <name evidence="6" type="ORF">FPSE_07779</name>
</gene>
<evidence type="ECO:0000256" key="4">
    <source>
        <dbReference type="SAM" id="MobiDB-lite"/>
    </source>
</evidence>
<evidence type="ECO:0000256" key="1">
    <source>
        <dbReference type="ARBA" id="ARBA00022737"/>
    </source>
</evidence>
<feature type="repeat" description="ANK" evidence="3">
    <location>
        <begin position="215"/>
        <end position="250"/>
    </location>
</feature>
<feature type="compositionally biased region" description="Low complexity" evidence="4">
    <location>
        <begin position="100"/>
        <end position="114"/>
    </location>
</feature>
<feature type="repeat" description="ANK" evidence="3">
    <location>
        <begin position="571"/>
        <end position="602"/>
    </location>
</feature>
<dbReference type="AlphaFoldDB" id="K3VDD0"/>
<comment type="caution">
    <text evidence="6">The sequence shown here is derived from an EMBL/GenBank/DDBJ whole genome shotgun (WGS) entry which is preliminary data.</text>
</comment>
<feature type="repeat" description="ANK" evidence="3">
    <location>
        <begin position="58"/>
        <end position="90"/>
    </location>
</feature>
<accession>K3VDD0</accession>
<dbReference type="Gene3D" id="1.25.40.20">
    <property type="entry name" value="Ankyrin repeat-containing domain"/>
    <property type="match status" value="3"/>
</dbReference>
<dbReference type="PRINTS" id="PR01415">
    <property type="entry name" value="ANKYRIN"/>
</dbReference>
<feature type="compositionally biased region" description="Polar residues" evidence="4">
    <location>
        <begin position="962"/>
        <end position="973"/>
    </location>
</feature>
<feature type="region of interest" description="Disordered" evidence="4">
    <location>
        <begin position="90"/>
        <end position="117"/>
    </location>
</feature>
<dbReference type="GeneID" id="20366397"/>
<keyword evidence="2 3" id="KW-0040">ANK repeat</keyword>
<dbReference type="RefSeq" id="XP_009259172.1">
    <property type="nucleotide sequence ID" value="XM_009260897.1"/>
</dbReference>
<dbReference type="EMBL" id="AFNW01000265">
    <property type="protein sequence ID" value="EKJ72037.1"/>
    <property type="molecule type" value="Genomic_DNA"/>
</dbReference>
<dbReference type="OrthoDB" id="195446at2759"/>
<feature type="repeat" description="ANK" evidence="3">
    <location>
        <begin position="673"/>
        <end position="705"/>
    </location>
</feature>
<dbReference type="InterPro" id="IPR036770">
    <property type="entry name" value="Ankyrin_rpt-contain_sf"/>
</dbReference>
<reference evidence="6 7" key="1">
    <citation type="journal article" date="2012" name="PLoS Pathog.">
        <title>Comparative pathogenomics reveals horizontally acquired novel virulence genes in fungi infecting cereal hosts.</title>
        <authorList>
            <person name="Gardiner D.M."/>
            <person name="McDonald M.C."/>
            <person name="Covarelli L."/>
            <person name="Solomon P.S."/>
            <person name="Rusu A.G."/>
            <person name="Marshall M."/>
            <person name="Kazan K."/>
            <person name="Chakraborty S."/>
            <person name="McDonald B.A."/>
            <person name="Manners J.M."/>
        </authorList>
    </citation>
    <scope>NUCLEOTIDE SEQUENCE [LARGE SCALE GENOMIC DNA]</scope>
    <source>
        <strain evidence="6 7">CS3096</strain>
    </source>
</reference>
<feature type="repeat" description="ANK" evidence="3">
    <location>
        <begin position="288"/>
        <end position="320"/>
    </location>
</feature>
<dbReference type="KEGG" id="fpu:FPSE_07779"/>
<organism evidence="6 7">
    <name type="scientific">Fusarium pseudograminearum (strain CS3096)</name>
    <name type="common">Wheat and barley crown-rot fungus</name>
    <dbReference type="NCBI Taxonomy" id="1028729"/>
    <lineage>
        <taxon>Eukaryota</taxon>
        <taxon>Fungi</taxon>
        <taxon>Dikarya</taxon>
        <taxon>Ascomycota</taxon>
        <taxon>Pezizomycotina</taxon>
        <taxon>Sordariomycetes</taxon>
        <taxon>Hypocreomycetidae</taxon>
        <taxon>Hypocreales</taxon>
        <taxon>Nectriaceae</taxon>
        <taxon>Fusarium</taxon>
    </lineage>
</organism>
<protein>
    <recommendedName>
        <fullName evidence="5">Peptidase A2 domain-containing protein</fullName>
    </recommendedName>
</protein>
<evidence type="ECO:0000313" key="7">
    <source>
        <dbReference type="Proteomes" id="UP000007978"/>
    </source>
</evidence>
<keyword evidence="7" id="KW-1185">Reference proteome</keyword>
<feature type="compositionally biased region" description="Basic and acidic residues" evidence="4">
    <location>
        <begin position="986"/>
        <end position="995"/>
    </location>
</feature>
<feature type="repeat" description="ANK" evidence="3">
    <location>
        <begin position="538"/>
        <end position="570"/>
    </location>
</feature>
<evidence type="ECO:0000256" key="2">
    <source>
        <dbReference type="ARBA" id="ARBA00023043"/>
    </source>
</evidence>
<dbReference type="GO" id="GO:0004190">
    <property type="term" value="F:aspartic-type endopeptidase activity"/>
    <property type="evidence" value="ECO:0007669"/>
    <property type="project" value="InterPro"/>
</dbReference>
<dbReference type="Proteomes" id="UP000007978">
    <property type="component" value="Chromosome 3"/>
</dbReference>
<feature type="repeat" description="ANK" evidence="3">
    <location>
        <begin position="640"/>
        <end position="672"/>
    </location>
</feature>
<sequence length="1006" mass="109616">MAASIWSNQEEIDAFWRASVCDNPSGDSVLHLAVRKEDTELAGHLLNAGYPVDSFNDDGKTPLYLAAELGLVSISSLMLLHGADIFAHNSPSNDEDQGVNRDSTSNDGDNSSSSPFEVAMDKNTEELPISFIKHALSTRFDPSQEYTLLQAMARAFISEKQDVLEAFRHSGWDIDRNHSSYRRPFLHYVCEEAEQVDSVKRLIDSGADVTKLDMAGCSALHIASQIGRCLDGSVVKYLIDAGAKINTKDRYWRATPLIAAVQGKRLVNARALLEAGSDPNAMVKRGETRRTVLHLAAQDGITEMVQLLLDWGADPNVLDELNGSPARWAIRNNHIEAVRILLEGKLDPNFDKGHSMQMAIEMQRLEIVELFIKHGAAVERSMIHVARSSNKDSSMRLLEMCIQNLALSDEDTSNRDGADQDVKVGLRLGKFDIPGRMRSDMSDDYRVCALLIEHGHGENLASLRDVPRGLLICICAGHGFNKAVTRLLELGNINKTIRSYRVRPFGWTALHVAAYKGNMALINDLSSNGWDLADEDDLGRTTIHLAAYHGSSELVQRLLALYSNAEHRDRDGQTPLHYAVSSDRQVDICLLECLVAAGCNVSKACVSGETVLHKAARFDLVDVVAWLLVKGSNVSAKDAFSNTPLHIAASFNAVPVIEKLLSHGAQLNTPAIDGRTPLHCASQAGADNAVIALLDAGADPNKIDSRGHTVLATAIYGGECKPSTIDTLLDHTEVDWNAPRARHLVFIAALAAKSPNRAPVLEGVIQTLCTNLGEKKASRIIKRLMPEMVPEILVSADDSDRGSPADVIPSLLDFLPENKETRHLLLFHMLISIIKHGGDDGGDLTRRLLRLDDSNVSQMIPEDWGFQSLCCRYGRLVQLRVFLGRGLNPRVLRVTNTRNLLALRQIITRNTINSQTPQISQRSTFATQGYGDDAGDPVGSKDRVPNSQATHEAEHPGPTPSAGKSKQNATGSKSPEDASAESGGSRSKDAVEKGKSPTAGSIGGKE</sequence>
<evidence type="ECO:0000259" key="5">
    <source>
        <dbReference type="PROSITE" id="PS50175"/>
    </source>
</evidence>
<name>K3VDD0_FUSPC</name>
<dbReference type="eggNOG" id="KOG4177">
    <property type="taxonomic scope" value="Eukaryota"/>
</dbReference>
<feature type="domain" description="Peptidase A2" evidence="5">
    <location>
        <begin position="305"/>
        <end position="344"/>
    </location>
</feature>
<dbReference type="SUPFAM" id="SSF48403">
    <property type="entry name" value="Ankyrin repeat"/>
    <property type="match status" value="2"/>
</dbReference>
<dbReference type="PANTHER" id="PTHR24198">
    <property type="entry name" value="ANKYRIN REPEAT AND PROTEIN KINASE DOMAIN-CONTAINING PROTEIN"/>
    <property type="match status" value="1"/>
</dbReference>